<feature type="transmembrane region" description="Helical" evidence="7">
    <location>
        <begin position="205"/>
        <end position="226"/>
    </location>
</feature>
<accession>A0AAV3AZF7</accession>
<evidence type="ECO:0000256" key="6">
    <source>
        <dbReference type="ARBA" id="ARBA00040995"/>
    </source>
</evidence>
<organism evidence="9 10">
    <name type="scientific">Pyxicephalus adspersus</name>
    <name type="common">African bullfrog</name>
    <dbReference type="NCBI Taxonomy" id="30357"/>
    <lineage>
        <taxon>Eukaryota</taxon>
        <taxon>Metazoa</taxon>
        <taxon>Chordata</taxon>
        <taxon>Craniata</taxon>
        <taxon>Vertebrata</taxon>
        <taxon>Euteleostomi</taxon>
        <taxon>Amphibia</taxon>
        <taxon>Batrachia</taxon>
        <taxon>Anura</taxon>
        <taxon>Neobatrachia</taxon>
        <taxon>Ranoidea</taxon>
        <taxon>Pyxicephalidae</taxon>
        <taxon>Pyxicephalinae</taxon>
        <taxon>Pyxicephalus</taxon>
    </lineage>
</organism>
<protein>
    <recommendedName>
        <fullName evidence="6">LysM and putative peptidoglycan-binding domain-containing protein 4</fullName>
    </recommendedName>
</protein>
<name>A0AAV3AZF7_PYXAD</name>
<dbReference type="GO" id="GO:0016020">
    <property type="term" value="C:membrane"/>
    <property type="evidence" value="ECO:0007669"/>
    <property type="project" value="UniProtKB-SubCell"/>
</dbReference>
<gene>
    <name evidence="9" type="ORF">GDO54_007700</name>
</gene>
<evidence type="ECO:0000313" key="10">
    <source>
        <dbReference type="Proteomes" id="UP001181693"/>
    </source>
</evidence>
<dbReference type="InterPro" id="IPR036779">
    <property type="entry name" value="LysM_dom_sf"/>
</dbReference>
<evidence type="ECO:0000259" key="8">
    <source>
        <dbReference type="PROSITE" id="PS51782"/>
    </source>
</evidence>
<dbReference type="EMBL" id="DYDO01000002">
    <property type="protein sequence ID" value="DBA31944.1"/>
    <property type="molecule type" value="Genomic_DNA"/>
</dbReference>
<sequence>MRLKGPSHSFFPPTGVHSSHGSHVYTFVNGAADLDSSSEEELDVMELRARGGEFQRQNALREKVGDVVLLERAITEDDSLNKLALQYGCKVADIKRVNNFLTEQDMYALKTIKIPVKVHGIFTEHNEEPDAQNSHDIVTMSPDDASVSSADNADITQYFQKIDQTIEAAQNQELFNEPFGSGSLQVTLTPRQKDSYLGADWGIRWWNAVLVMLLIGIVLPVFYIIYYERAADKPSLFGNGTHTQTNTSTIPKQF</sequence>
<dbReference type="InterPro" id="IPR018392">
    <property type="entry name" value="LysM"/>
</dbReference>
<keyword evidence="5" id="KW-0325">Glycoprotein</keyword>
<evidence type="ECO:0000256" key="3">
    <source>
        <dbReference type="ARBA" id="ARBA00022989"/>
    </source>
</evidence>
<keyword evidence="4 7" id="KW-0472">Membrane</keyword>
<comment type="subcellular location">
    <subcellularLocation>
        <location evidence="1">Membrane</location>
        <topology evidence="1">Single-pass membrane protein</topology>
    </subcellularLocation>
</comment>
<dbReference type="SMART" id="SM00257">
    <property type="entry name" value="LysM"/>
    <property type="match status" value="1"/>
</dbReference>
<evidence type="ECO:0000256" key="7">
    <source>
        <dbReference type="SAM" id="Phobius"/>
    </source>
</evidence>
<evidence type="ECO:0000256" key="5">
    <source>
        <dbReference type="ARBA" id="ARBA00023180"/>
    </source>
</evidence>
<dbReference type="CDD" id="cd00118">
    <property type="entry name" value="LysM"/>
    <property type="match status" value="1"/>
</dbReference>
<evidence type="ECO:0000256" key="4">
    <source>
        <dbReference type="ARBA" id="ARBA00023136"/>
    </source>
</evidence>
<evidence type="ECO:0000256" key="2">
    <source>
        <dbReference type="ARBA" id="ARBA00022692"/>
    </source>
</evidence>
<dbReference type="PROSITE" id="PS51782">
    <property type="entry name" value="LYSM"/>
    <property type="match status" value="1"/>
</dbReference>
<dbReference type="InterPro" id="IPR045030">
    <property type="entry name" value="LYSM1-4"/>
</dbReference>
<comment type="caution">
    <text evidence="9">The sequence shown here is derived from an EMBL/GenBank/DDBJ whole genome shotgun (WGS) entry which is preliminary data.</text>
</comment>
<dbReference type="Proteomes" id="UP001181693">
    <property type="component" value="Unassembled WGS sequence"/>
</dbReference>
<dbReference type="PANTHER" id="PTHR20932:SF7">
    <property type="entry name" value="AND PUTATIVE PEPTIDOGLYCAN-BINDING DOMAIN-CONTAINING PROTEIN 4-RELATED"/>
    <property type="match status" value="1"/>
</dbReference>
<evidence type="ECO:0000313" key="9">
    <source>
        <dbReference type="EMBL" id="DBA31944.1"/>
    </source>
</evidence>
<keyword evidence="2 7" id="KW-0812">Transmembrane</keyword>
<dbReference type="AlphaFoldDB" id="A0AAV3AZF7"/>
<dbReference type="PANTHER" id="PTHR20932">
    <property type="entry name" value="LYSM AND PUTATIVE PEPTIDOGLYCAN-BINDING DOMAIN-CONTAINING PROTEIN"/>
    <property type="match status" value="1"/>
</dbReference>
<feature type="domain" description="LysM" evidence="8">
    <location>
        <begin position="70"/>
        <end position="114"/>
    </location>
</feature>
<evidence type="ECO:0000256" key="1">
    <source>
        <dbReference type="ARBA" id="ARBA00004167"/>
    </source>
</evidence>
<keyword evidence="10" id="KW-1185">Reference proteome</keyword>
<reference evidence="9" key="1">
    <citation type="thesis" date="2020" institute="ProQuest LLC" country="789 East Eisenhower Parkway, Ann Arbor, MI, USA">
        <title>Comparative Genomics and Chromosome Evolution.</title>
        <authorList>
            <person name="Mudd A.B."/>
        </authorList>
    </citation>
    <scope>NUCLEOTIDE SEQUENCE</scope>
    <source>
        <strain evidence="9">1538</strain>
        <tissue evidence="9">Blood</tissue>
    </source>
</reference>
<proteinExistence type="predicted"/>
<keyword evidence="3 7" id="KW-1133">Transmembrane helix</keyword>
<dbReference type="Gene3D" id="3.10.350.10">
    <property type="entry name" value="LysM domain"/>
    <property type="match status" value="1"/>
</dbReference>